<evidence type="ECO:0000256" key="1">
    <source>
        <dbReference type="ARBA" id="ARBA00004496"/>
    </source>
</evidence>
<evidence type="ECO:0000256" key="2">
    <source>
        <dbReference type="ARBA" id="ARBA00022448"/>
    </source>
</evidence>
<evidence type="ECO:0000313" key="9">
    <source>
        <dbReference type="EMBL" id="EGO63091.1"/>
    </source>
</evidence>
<keyword evidence="5" id="KW-0808">Transferase</keyword>
<dbReference type="Pfam" id="PF03830">
    <property type="entry name" value="PTSIIB_sorb"/>
    <property type="match status" value="1"/>
</dbReference>
<keyword evidence="6" id="KW-0598">Phosphotransferase system</keyword>
<keyword evidence="7" id="KW-0418">Kinase</keyword>
<dbReference type="Proteomes" id="UP000003240">
    <property type="component" value="Unassembled WGS sequence"/>
</dbReference>
<dbReference type="InterPro" id="IPR004720">
    <property type="entry name" value="PTS_IIB_sorbose-sp"/>
</dbReference>
<dbReference type="Gene3D" id="3.40.35.10">
    <property type="entry name" value="Phosphotransferase system, sorbose subfamily IIB component"/>
    <property type="match status" value="1"/>
</dbReference>
<sequence length="161" mass="17746">MAKISLVRVDFRLIHGQVVAKWLKQTQATKIIIVNSTLAKDPTMSNIYKMATPANVKCSIVDIDTFVAAWEKNQLGEGIALILFKDVGTTVQAWKKGFPLEQLQIGGLGAGPGRKAVYQNMTLNKEDAAMLKELSGGGVKVFFQATPEDKQMEFEKVDLNF</sequence>
<evidence type="ECO:0000256" key="6">
    <source>
        <dbReference type="ARBA" id="ARBA00022683"/>
    </source>
</evidence>
<dbReference type="RefSeq" id="WP_004096944.1">
    <property type="nucleotide sequence ID" value="NZ_AFGF01000135.1"/>
</dbReference>
<reference evidence="9 10" key="1">
    <citation type="journal article" date="2011" name="EMBO J.">
        <title>Structural diversity of bacterial flagellar motors.</title>
        <authorList>
            <person name="Chen S."/>
            <person name="Beeby M."/>
            <person name="Murphy G.E."/>
            <person name="Leadbetter J.R."/>
            <person name="Hendrixson D.R."/>
            <person name="Briegel A."/>
            <person name="Li Z."/>
            <person name="Shi J."/>
            <person name="Tocheva E.I."/>
            <person name="Muller A."/>
            <person name="Dobro M.J."/>
            <person name="Jensen G.J."/>
        </authorList>
    </citation>
    <scope>NUCLEOTIDE SEQUENCE [LARGE SCALE GENOMIC DNA]</scope>
    <source>
        <strain evidence="9 10">DSM 6540</strain>
    </source>
</reference>
<dbReference type="eggNOG" id="COG3444">
    <property type="taxonomic scope" value="Bacteria"/>
</dbReference>
<dbReference type="PROSITE" id="PS51101">
    <property type="entry name" value="PTS_EIIB_TYPE_4"/>
    <property type="match status" value="1"/>
</dbReference>
<dbReference type="OrthoDB" id="9788818at2"/>
<proteinExistence type="predicted"/>
<comment type="subcellular location">
    <subcellularLocation>
        <location evidence="1">Cytoplasm</location>
    </subcellularLocation>
</comment>
<evidence type="ECO:0000256" key="5">
    <source>
        <dbReference type="ARBA" id="ARBA00022679"/>
    </source>
</evidence>
<keyword evidence="3" id="KW-0963">Cytoplasm</keyword>
<organism evidence="9 10">
    <name type="scientific">Acetonema longum DSM 6540</name>
    <dbReference type="NCBI Taxonomy" id="1009370"/>
    <lineage>
        <taxon>Bacteria</taxon>
        <taxon>Bacillati</taxon>
        <taxon>Bacillota</taxon>
        <taxon>Negativicutes</taxon>
        <taxon>Acetonemataceae</taxon>
        <taxon>Acetonema</taxon>
    </lineage>
</organism>
<keyword evidence="4" id="KW-0762">Sugar transport</keyword>
<dbReference type="GO" id="GO:0016301">
    <property type="term" value="F:kinase activity"/>
    <property type="evidence" value="ECO:0007669"/>
    <property type="project" value="UniProtKB-KW"/>
</dbReference>
<comment type="caution">
    <text evidence="9">The sequence shown here is derived from an EMBL/GenBank/DDBJ whole genome shotgun (WGS) entry which is preliminary data.</text>
</comment>
<dbReference type="SUPFAM" id="SSF52728">
    <property type="entry name" value="PTS IIb component"/>
    <property type="match status" value="1"/>
</dbReference>
<dbReference type="GO" id="GO:0009401">
    <property type="term" value="P:phosphoenolpyruvate-dependent sugar phosphotransferase system"/>
    <property type="evidence" value="ECO:0007669"/>
    <property type="project" value="UniProtKB-KW"/>
</dbReference>
<evidence type="ECO:0000313" key="10">
    <source>
        <dbReference type="Proteomes" id="UP000003240"/>
    </source>
</evidence>
<evidence type="ECO:0000259" key="8">
    <source>
        <dbReference type="PROSITE" id="PS51101"/>
    </source>
</evidence>
<dbReference type="EMBL" id="AFGF01000135">
    <property type="protein sequence ID" value="EGO63091.1"/>
    <property type="molecule type" value="Genomic_DNA"/>
</dbReference>
<evidence type="ECO:0000256" key="7">
    <source>
        <dbReference type="ARBA" id="ARBA00022777"/>
    </source>
</evidence>
<dbReference type="InterPro" id="IPR036667">
    <property type="entry name" value="PTS_IIB_sorbose-sp_sf"/>
</dbReference>
<accession>F7NLJ6</accession>
<evidence type="ECO:0000256" key="3">
    <source>
        <dbReference type="ARBA" id="ARBA00022490"/>
    </source>
</evidence>
<keyword evidence="10" id="KW-1185">Reference proteome</keyword>
<dbReference type="GO" id="GO:0008982">
    <property type="term" value="F:protein-N(PI)-phosphohistidine-sugar phosphotransferase activity"/>
    <property type="evidence" value="ECO:0007669"/>
    <property type="project" value="InterPro"/>
</dbReference>
<gene>
    <name evidence="9" type="ORF">ALO_14842</name>
</gene>
<evidence type="ECO:0000256" key="4">
    <source>
        <dbReference type="ARBA" id="ARBA00022597"/>
    </source>
</evidence>
<dbReference type="STRING" id="1009370.ALO_14842"/>
<feature type="domain" description="PTS EIIB type-4" evidence="8">
    <location>
        <begin position="1"/>
        <end position="161"/>
    </location>
</feature>
<dbReference type="AlphaFoldDB" id="F7NLJ6"/>
<name>F7NLJ6_9FIRM</name>
<keyword evidence="2" id="KW-0813">Transport</keyword>
<protein>
    <recommendedName>
        <fullName evidence="8">PTS EIIB type-4 domain-containing protein</fullName>
    </recommendedName>
</protein>
<dbReference type="GO" id="GO:0005737">
    <property type="term" value="C:cytoplasm"/>
    <property type="evidence" value="ECO:0007669"/>
    <property type="project" value="UniProtKB-SubCell"/>
</dbReference>